<dbReference type="PANTHER" id="PTHR10695">
    <property type="entry name" value="DEPHOSPHO-COA KINASE-RELATED"/>
    <property type="match status" value="1"/>
</dbReference>
<dbReference type="Pfam" id="PF01467">
    <property type="entry name" value="CTP_transf_like"/>
    <property type="match status" value="1"/>
</dbReference>
<evidence type="ECO:0000313" key="3">
    <source>
        <dbReference type="Proteomes" id="UP001221142"/>
    </source>
</evidence>
<proteinExistence type="predicted"/>
<feature type="domain" description="Cytidyltransferase-like" evidence="1">
    <location>
        <begin position="143"/>
        <end position="201"/>
    </location>
</feature>
<evidence type="ECO:0000313" key="2">
    <source>
        <dbReference type="EMBL" id="KAJ7632758.1"/>
    </source>
</evidence>
<dbReference type="Proteomes" id="UP001221142">
    <property type="component" value="Unassembled WGS sequence"/>
</dbReference>
<accession>A0AAD7BWQ6</accession>
<sequence>MNQSVIVYASLSSLDVPHFLAPTIRHAAENTVDRLCTILVADSLEGPWNHVQQLLAFVYVQATSVAQARDLPLMQIDVFLQHPDDPVPESSVPADVVFRVDGDAAPLPPPLAGISEQRIPRGVSPADRKSDGDACPSLPVVALGGTFDHLHAGHKILLSMAAWITTTKLIVGVTDDALLVHKANADVIEPLAQRIAAVRSFLTAFRPGLVYDIVPINDIYGPTAWDPNIQGLVLSKETAAGGAAVAAHRAAHNLPPLEAFTIDVISATEPSLSDGDADLLKRTKMSSTAIREWIVARRKNS</sequence>
<dbReference type="Gene3D" id="3.40.50.620">
    <property type="entry name" value="HUPs"/>
    <property type="match status" value="1"/>
</dbReference>
<dbReference type="EMBL" id="JARKIF010000008">
    <property type="protein sequence ID" value="KAJ7632758.1"/>
    <property type="molecule type" value="Genomic_DNA"/>
</dbReference>
<comment type="caution">
    <text evidence="2">The sequence shown here is derived from an EMBL/GenBank/DDBJ whole genome shotgun (WGS) entry which is preliminary data.</text>
</comment>
<dbReference type="SUPFAM" id="SSF52374">
    <property type="entry name" value="Nucleotidylyl transferase"/>
    <property type="match status" value="1"/>
</dbReference>
<dbReference type="GO" id="GO:0004140">
    <property type="term" value="F:dephospho-CoA kinase activity"/>
    <property type="evidence" value="ECO:0007669"/>
    <property type="project" value="TreeGrafter"/>
</dbReference>
<dbReference type="InterPro" id="IPR004821">
    <property type="entry name" value="Cyt_trans-like"/>
</dbReference>
<evidence type="ECO:0000259" key="1">
    <source>
        <dbReference type="Pfam" id="PF01467"/>
    </source>
</evidence>
<gene>
    <name evidence="2" type="ORF">FB45DRAFT_913394</name>
</gene>
<dbReference type="InterPro" id="IPR014729">
    <property type="entry name" value="Rossmann-like_a/b/a_fold"/>
</dbReference>
<dbReference type="PANTHER" id="PTHR10695:SF46">
    <property type="entry name" value="BIFUNCTIONAL COENZYME A SYNTHASE-RELATED"/>
    <property type="match status" value="1"/>
</dbReference>
<reference evidence="2" key="1">
    <citation type="submission" date="2023-03" db="EMBL/GenBank/DDBJ databases">
        <title>Massive genome expansion in bonnet fungi (Mycena s.s.) driven by repeated elements and novel gene families across ecological guilds.</title>
        <authorList>
            <consortium name="Lawrence Berkeley National Laboratory"/>
            <person name="Harder C.B."/>
            <person name="Miyauchi S."/>
            <person name="Viragh M."/>
            <person name="Kuo A."/>
            <person name="Thoen E."/>
            <person name="Andreopoulos B."/>
            <person name="Lu D."/>
            <person name="Skrede I."/>
            <person name="Drula E."/>
            <person name="Henrissat B."/>
            <person name="Morin E."/>
            <person name="Kohler A."/>
            <person name="Barry K."/>
            <person name="LaButti K."/>
            <person name="Morin E."/>
            <person name="Salamov A."/>
            <person name="Lipzen A."/>
            <person name="Mereny Z."/>
            <person name="Hegedus B."/>
            <person name="Baldrian P."/>
            <person name="Stursova M."/>
            <person name="Weitz H."/>
            <person name="Taylor A."/>
            <person name="Grigoriev I.V."/>
            <person name="Nagy L.G."/>
            <person name="Martin F."/>
            <person name="Kauserud H."/>
        </authorList>
    </citation>
    <scope>NUCLEOTIDE SEQUENCE</scope>
    <source>
        <strain evidence="2">9284</strain>
    </source>
</reference>
<protein>
    <recommendedName>
        <fullName evidence="1">Cytidyltransferase-like domain-containing protein</fullName>
    </recommendedName>
</protein>
<organism evidence="2 3">
    <name type="scientific">Roridomyces roridus</name>
    <dbReference type="NCBI Taxonomy" id="1738132"/>
    <lineage>
        <taxon>Eukaryota</taxon>
        <taxon>Fungi</taxon>
        <taxon>Dikarya</taxon>
        <taxon>Basidiomycota</taxon>
        <taxon>Agaricomycotina</taxon>
        <taxon>Agaricomycetes</taxon>
        <taxon>Agaricomycetidae</taxon>
        <taxon>Agaricales</taxon>
        <taxon>Marasmiineae</taxon>
        <taxon>Mycenaceae</taxon>
        <taxon>Roridomyces</taxon>
    </lineage>
</organism>
<dbReference type="AlphaFoldDB" id="A0AAD7BWQ6"/>
<name>A0AAD7BWQ6_9AGAR</name>
<keyword evidence="3" id="KW-1185">Reference proteome</keyword>
<dbReference type="GO" id="GO:0015937">
    <property type="term" value="P:coenzyme A biosynthetic process"/>
    <property type="evidence" value="ECO:0007669"/>
    <property type="project" value="TreeGrafter"/>
</dbReference>